<protein>
    <recommendedName>
        <fullName evidence="3">Tail tubular protein A</fullName>
    </recommendedName>
</protein>
<reference evidence="2" key="1">
    <citation type="submission" date="2017-02" db="EMBL/GenBank/DDBJ databases">
        <authorList>
            <person name="Varghese N."/>
            <person name="Submissions S."/>
        </authorList>
    </citation>
    <scope>NUCLEOTIDE SEQUENCE [LARGE SCALE GENOMIC DNA]</scope>
    <source>
        <strain evidence="2">R11H</strain>
    </source>
</reference>
<evidence type="ECO:0000313" key="2">
    <source>
        <dbReference type="Proteomes" id="UP000190044"/>
    </source>
</evidence>
<gene>
    <name evidence="1" type="ORF">SAMN06295937_100771</name>
</gene>
<dbReference type="RefSeq" id="WP_079638088.1">
    <property type="nucleotide sequence ID" value="NZ_FUYP01000007.1"/>
</dbReference>
<evidence type="ECO:0000313" key="1">
    <source>
        <dbReference type="EMBL" id="SKB49772.1"/>
    </source>
</evidence>
<dbReference type="Proteomes" id="UP000190044">
    <property type="component" value="Unassembled WGS sequence"/>
</dbReference>
<evidence type="ECO:0008006" key="3">
    <source>
        <dbReference type="Google" id="ProtNLM"/>
    </source>
</evidence>
<proteinExistence type="predicted"/>
<dbReference type="Pfam" id="PF17212">
    <property type="entry name" value="Tube"/>
    <property type="match status" value="1"/>
</dbReference>
<dbReference type="AlphaFoldDB" id="A0A1T5BQW7"/>
<dbReference type="OrthoDB" id="6875093at2"/>
<name>A0A1T5BQW7_9SPHN</name>
<keyword evidence="2" id="KW-1185">Reference proteome</keyword>
<sequence>MATAVPRFFIFWETYTLSTLLAPSTELEAVNRMLGSIGQTPVNTLEVSGIPDVTRALRFLRETLKDLEAAGWSWNTDRNYQLQPDPDGYIAIPTGALEVDPEDVSLNVSIRRNPETGDLSLYDADEQTFVFEEPVEVSVIWGFPFEDVPQAARTYVAIAASRKFQAQTVSSSSLDKFNEMDEQRAWNLLKRMERRVRDTNVFRVNASAQRAMRRRF</sequence>
<dbReference type="EMBL" id="FUYP01000007">
    <property type="protein sequence ID" value="SKB49772.1"/>
    <property type="molecule type" value="Genomic_DNA"/>
</dbReference>
<accession>A0A1T5BQW7</accession>
<dbReference type="InterPro" id="IPR033767">
    <property type="entry name" value="Tail_Gp11"/>
</dbReference>
<organism evidence="1 2">
    <name type="scientific">Sphingopyxis flava</name>
    <dbReference type="NCBI Taxonomy" id="1507287"/>
    <lineage>
        <taxon>Bacteria</taxon>
        <taxon>Pseudomonadati</taxon>
        <taxon>Pseudomonadota</taxon>
        <taxon>Alphaproteobacteria</taxon>
        <taxon>Sphingomonadales</taxon>
        <taxon>Sphingomonadaceae</taxon>
        <taxon>Sphingopyxis</taxon>
    </lineage>
</organism>